<evidence type="ECO:0000256" key="3">
    <source>
        <dbReference type="ARBA" id="ARBA00004557"/>
    </source>
</evidence>
<keyword evidence="14 25" id="KW-1133">Transmembrane helix</keyword>
<comment type="caution">
    <text evidence="27">The sequence shown here is derived from an EMBL/GenBank/DDBJ whole genome shotgun (WGS) entry which is preliminary data.</text>
</comment>
<dbReference type="GO" id="GO:0008270">
    <property type="term" value="F:zinc ion binding"/>
    <property type="evidence" value="ECO:0007669"/>
    <property type="project" value="UniProtKB-KW"/>
</dbReference>
<comment type="subcellular location">
    <subcellularLocation>
        <location evidence="3">Cytoplasmic vesicle</location>
        <location evidence="3">COPII-coated vesicle membrane</location>
        <topology evidence="3">Multi-pass membrane protein</topology>
    </subcellularLocation>
    <subcellularLocation>
        <location evidence="4">Cytoplasmic vesicle</location>
        <location evidence="4">Secretory vesicle membrane</location>
        <topology evidence="4">Multi-pass membrane protein</topology>
    </subcellularLocation>
    <subcellularLocation>
        <location evidence="2">Golgi apparatus</location>
        <location evidence="2">Golgi stack membrane</location>
        <topology evidence="2">Multi-pass membrane protein</topology>
    </subcellularLocation>
    <subcellularLocation>
        <location evidence="1">Golgi apparatus</location>
        <location evidence="1">trans-Golgi network membrane</location>
        <topology evidence="1">Multi-pass membrane protein</topology>
    </subcellularLocation>
</comment>
<dbReference type="FunFam" id="3.30.160.60:FF:000100">
    <property type="entry name" value="Zinc finger 45-like"/>
    <property type="match status" value="1"/>
</dbReference>
<dbReference type="EMBL" id="JAWZYT010002303">
    <property type="protein sequence ID" value="KAK4305272.1"/>
    <property type="molecule type" value="Genomic_DNA"/>
</dbReference>
<feature type="compositionally biased region" description="Polar residues" evidence="24">
    <location>
        <begin position="77"/>
        <end position="87"/>
    </location>
</feature>
<dbReference type="Proteomes" id="UP001292094">
    <property type="component" value="Unassembled WGS sequence"/>
</dbReference>
<feature type="transmembrane region" description="Helical" evidence="25">
    <location>
        <begin position="1308"/>
        <end position="1332"/>
    </location>
</feature>
<dbReference type="GO" id="GO:1904257">
    <property type="term" value="P:zinc ion import into Golgi lumen"/>
    <property type="evidence" value="ECO:0007669"/>
    <property type="project" value="TreeGrafter"/>
</dbReference>
<evidence type="ECO:0000256" key="18">
    <source>
        <dbReference type="ARBA" id="ARBA00038531"/>
    </source>
</evidence>
<feature type="compositionally biased region" description="Basic and acidic residues" evidence="24">
    <location>
        <begin position="95"/>
        <end position="105"/>
    </location>
</feature>
<reference evidence="27" key="1">
    <citation type="submission" date="2023-11" db="EMBL/GenBank/DDBJ databases">
        <title>Genome assemblies of two species of porcelain crab, Petrolisthes cinctipes and Petrolisthes manimaculis (Anomura: Porcellanidae).</title>
        <authorList>
            <person name="Angst P."/>
        </authorList>
    </citation>
    <scope>NUCLEOTIDE SEQUENCE</scope>
    <source>
        <strain evidence="27">PB745_02</strain>
        <tissue evidence="27">Gill</tissue>
    </source>
</reference>
<feature type="region of interest" description="Disordered" evidence="24">
    <location>
        <begin position="41"/>
        <end position="187"/>
    </location>
</feature>
<evidence type="ECO:0000256" key="12">
    <source>
        <dbReference type="ARBA" id="ARBA00022833"/>
    </source>
</evidence>
<dbReference type="Gene3D" id="3.30.160.60">
    <property type="entry name" value="Classic Zinc Finger"/>
    <property type="match status" value="2"/>
</dbReference>
<keyword evidence="8 25" id="KW-0812">Transmembrane</keyword>
<evidence type="ECO:0000256" key="1">
    <source>
        <dbReference type="ARBA" id="ARBA00004166"/>
    </source>
</evidence>
<evidence type="ECO:0000256" key="13">
    <source>
        <dbReference type="ARBA" id="ARBA00022906"/>
    </source>
</evidence>
<evidence type="ECO:0000256" key="9">
    <source>
        <dbReference type="ARBA" id="ARBA00022723"/>
    </source>
</evidence>
<evidence type="ECO:0000256" key="22">
    <source>
        <dbReference type="ARBA" id="ARBA00048349"/>
    </source>
</evidence>
<feature type="compositionally biased region" description="Polar residues" evidence="24">
    <location>
        <begin position="518"/>
        <end position="528"/>
    </location>
</feature>
<feature type="transmembrane region" description="Helical" evidence="25">
    <location>
        <begin position="1145"/>
        <end position="1163"/>
    </location>
</feature>
<keyword evidence="9" id="KW-0479">Metal-binding</keyword>
<evidence type="ECO:0000256" key="19">
    <source>
        <dbReference type="ARBA" id="ARBA00040846"/>
    </source>
</evidence>
<dbReference type="GO" id="GO:0005385">
    <property type="term" value="F:zinc ion transmembrane transporter activity"/>
    <property type="evidence" value="ECO:0007669"/>
    <property type="project" value="InterPro"/>
</dbReference>
<feature type="transmembrane region" description="Helical" evidence="25">
    <location>
        <begin position="1113"/>
        <end position="1133"/>
    </location>
</feature>
<dbReference type="PROSITE" id="PS50157">
    <property type="entry name" value="ZINC_FINGER_C2H2_2"/>
    <property type="match status" value="3"/>
</dbReference>
<keyword evidence="13" id="KW-0864">Zinc transport</keyword>
<feature type="compositionally biased region" description="Polar residues" evidence="24">
    <location>
        <begin position="113"/>
        <end position="125"/>
    </location>
</feature>
<keyword evidence="12" id="KW-0862">Zinc</keyword>
<dbReference type="PANTHER" id="PTHR45755:SF1">
    <property type="entry name" value="PROTON-COUPLED ZINC ANTIPORTER SLC30A5"/>
    <property type="match status" value="1"/>
</dbReference>
<dbReference type="PROSITE" id="PS00028">
    <property type="entry name" value="ZINC_FINGER_C2H2_1"/>
    <property type="match status" value="3"/>
</dbReference>
<evidence type="ECO:0000256" key="8">
    <source>
        <dbReference type="ARBA" id="ARBA00022692"/>
    </source>
</evidence>
<keyword evidence="17 25" id="KW-0472">Membrane</keyword>
<feature type="transmembrane region" description="Helical" evidence="25">
    <location>
        <begin position="891"/>
        <end position="917"/>
    </location>
</feature>
<feature type="transmembrane region" description="Helical" evidence="25">
    <location>
        <begin position="971"/>
        <end position="990"/>
    </location>
</feature>
<feature type="domain" description="C2H2-type" evidence="26">
    <location>
        <begin position="430"/>
        <end position="452"/>
    </location>
</feature>
<feature type="transmembrane region" description="Helical" evidence="25">
    <location>
        <begin position="1184"/>
        <end position="1203"/>
    </location>
</feature>
<feature type="compositionally biased region" description="Basic and acidic residues" evidence="24">
    <location>
        <begin position="132"/>
        <end position="154"/>
    </location>
</feature>
<protein>
    <recommendedName>
        <fullName evidence="19">Proton-coupled zinc antiporter SLC30A5</fullName>
    </recommendedName>
    <alternativeName>
        <fullName evidence="21">Solute carrier family 30 member 5</fullName>
    </alternativeName>
    <alternativeName>
        <fullName evidence="20">Zinc transporter 5</fullName>
    </alternativeName>
</protein>
<evidence type="ECO:0000256" key="23">
    <source>
        <dbReference type="PROSITE-ProRule" id="PRU00042"/>
    </source>
</evidence>
<evidence type="ECO:0000256" key="15">
    <source>
        <dbReference type="ARBA" id="ARBA00023034"/>
    </source>
</evidence>
<dbReference type="InterPro" id="IPR013087">
    <property type="entry name" value="Znf_C2H2_type"/>
</dbReference>
<dbReference type="SUPFAM" id="SSF57667">
    <property type="entry name" value="beta-beta-alpha zinc fingers"/>
    <property type="match status" value="2"/>
</dbReference>
<dbReference type="GO" id="GO:0032580">
    <property type="term" value="C:Golgi cisterna membrane"/>
    <property type="evidence" value="ECO:0007669"/>
    <property type="project" value="UniProtKB-SubCell"/>
</dbReference>
<evidence type="ECO:0000313" key="28">
    <source>
        <dbReference type="Proteomes" id="UP001292094"/>
    </source>
</evidence>
<dbReference type="GO" id="GO:0015297">
    <property type="term" value="F:antiporter activity"/>
    <property type="evidence" value="ECO:0007669"/>
    <property type="project" value="UniProtKB-KW"/>
</dbReference>
<evidence type="ECO:0000256" key="20">
    <source>
        <dbReference type="ARBA" id="ARBA00042038"/>
    </source>
</evidence>
<evidence type="ECO:0000313" key="27">
    <source>
        <dbReference type="EMBL" id="KAK4305272.1"/>
    </source>
</evidence>
<feature type="transmembrane region" description="Helical" evidence="25">
    <location>
        <begin position="938"/>
        <end position="959"/>
    </location>
</feature>
<evidence type="ECO:0000259" key="26">
    <source>
        <dbReference type="PROSITE" id="PS50157"/>
    </source>
</evidence>
<keyword evidence="11 23" id="KW-0863">Zinc-finger</keyword>
<dbReference type="InterPro" id="IPR045316">
    <property type="entry name" value="Msc2-like"/>
</dbReference>
<keyword evidence="6" id="KW-0813">Transport</keyword>
<dbReference type="InterPro" id="IPR058533">
    <property type="entry name" value="Cation_efflux_TM"/>
</dbReference>
<feature type="transmembrane region" description="Helical" evidence="25">
    <location>
        <begin position="1002"/>
        <end position="1021"/>
    </location>
</feature>
<feature type="region of interest" description="Disordered" evidence="24">
    <location>
        <begin position="272"/>
        <end position="317"/>
    </location>
</feature>
<feature type="compositionally biased region" description="Basic and acidic residues" evidence="24">
    <location>
        <begin position="165"/>
        <end position="177"/>
    </location>
</feature>
<feature type="region of interest" description="Disordered" evidence="24">
    <location>
        <begin position="226"/>
        <end position="245"/>
    </location>
</feature>
<dbReference type="GO" id="GO:0012507">
    <property type="term" value="C:ER to Golgi transport vesicle membrane"/>
    <property type="evidence" value="ECO:0007669"/>
    <property type="project" value="UniProtKB-SubCell"/>
</dbReference>
<dbReference type="Gene3D" id="1.20.1510.10">
    <property type="entry name" value="Cation efflux protein transmembrane domain"/>
    <property type="match status" value="1"/>
</dbReference>
<evidence type="ECO:0000256" key="6">
    <source>
        <dbReference type="ARBA" id="ARBA00022448"/>
    </source>
</evidence>
<dbReference type="SMART" id="SM00355">
    <property type="entry name" value="ZnF_C2H2"/>
    <property type="match status" value="4"/>
</dbReference>
<evidence type="ECO:0000256" key="24">
    <source>
        <dbReference type="SAM" id="MobiDB-lite"/>
    </source>
</evidence>
<feature type="transmembrane region" description="Helical" evidence="25">
    <location>
        <begin position="1272"/>
        <end position="1296"/>
    </location>
</feature>
<feature type="region of interest" description="Disordered" evidence="24">
    <location>
        <begin position="509"/>
        <end position="606"/>
    </location>
</feature>
<feature type="compositionally biased region" description="Basic residues" evidence="24">
    <location>
        <begin position="55"/>
        <end position="66"/>
    </location>
</feature>
<evidence type="ECO:0000256" key="14">
    <source>
        <dbReference type="ARBA" id="ARBA00022989"/>
    </source>
</evidence>
<evidence type="ECO:0000256" key="4">
    <source>
        <dbReference type="ARBA" id="ARBA00004638"/>
    </source>
</evidence>
<evidence type="ECO:0000256" key="11">
    <source>
        <dbReference type="ARBA" id="ARBA00022771"/>
    </source>
</evidence>
<keyword evidence="10" id="KW-0677">Repeat</keyword>
<dbReference type="GO" id="GO:0006882">
    <property type="term" value="P:intracellular zinc ion homeostasis"/>
    <property type="evidence" value="ECO:0007669"/>
    <property type="project" value="InterPro"/>
</dbReference>
<dbReference type="InterPro" id="IPR027469">
    <property type="entry name" value="Cation_efflux_TMD_sf"/>
</dbReference>
<feature type="transmembrane region" description="Helical" evidence="25">
    <location>
        <begin position="1041"/>
        <end position="1060"/>
    </location>
</feature>
<name>A0AAE1PDQ8_9EUCA</name>
<evidence type="ECO:0000256" key="17">
    <source>
        <dbReference type="ARBA" id="ARBA00023136"/>
    </source>
</evidence>
<feature type="transmembrane region" description="Helical" evidence="25">
    <location>
        <begin position="1215"/>
        <end position="1234"/>
    </location>
</feature>
<feature type="compositionally biased region" description="Basic and acidic residues" evidence="24">
    <location>
        <begin position="67"/>
        <end position="76"/>
    </location>
</feature>
<keyword evidence="16" id="KW-0406">Ion transport</keyword>
<comment type="similarity">
    <text evidence="5">Belongs to the cation diffusion facilitator (CDF) transporter (TC 2.A.4) family. SLC30A subfamily.</text>
</comment>
<sequence>MSMREGTRRKKISVLHMLGSWEGKIEGCNCPSCKEWDAGEKKIMTANKSPPKSPKGSKKASVKVKTIKRDVAKNNKESNTMMNSNTEEPLDESEERLICDNKSEDFDSPDNIKGSSGNHDGNNKQPKSKPCRPTEVERDPNEKKQHDDDNRLSCKEPTVSGTKVKRPDKEERKKGSDIENNNPVFVQKTTHDESVIWIADPVDSLNVKQEPEEYFSDEEVIEKTVKRKPNSYSVRESRTSKRAKMVTSEIENVYAKPRMIFTGRGVVRKFEPGLDRTPKFKRGKKPGKAAAPVKIKQEPKNGAGSENECEEEEGSDLDQLQKALSEAAENISDVGEEFFDAFHEFGEDPKKCGRPKRKSNTLFKRVENDGDKYVECNMCFKMLKESSMKQHYKTHSGEKPHTCSECDARFTRKGDVERHKRLVHKNQKPYKCQKCNREYSDRKNLKAHLQNHDKAIYYACNTCGFKFGKREYYENHIRYIHPLPDGSVPAFTENEEDLATKQLKQIEMEERRERHSDSLTISENSEVLTQDEDEESEASEKAMEITVSMSDEPNAASNSNNTGLVKEEHENITSLSSQDEELIDHSMSPDSEKGEEVAACSSKPEVGTDVKVSKGTLSFTQTVPDTDSQDEDLVDKVIAAAVSQATNTIESLQAKSGGNMSGNDVDLDEEEEEDEMLDDNDPLQDILDSTTYDMLPITQVQKQTEQPTEVHINASVRGQQRKFIIQVPPGANLNVQTIEGMEMIVSIVNQLCAGKGELDGPIEVTMHNPNNKMCSVVYGFIHRPLSGREDLPQVVWVNIARHAFVQTCLNLLWLYGLTHVGPVRAVLLSEHADIVVLAVWSAVLKGSGGPGKLRGSFWFVLGVLSLVLFDNDNTRTTEHPEGHQHHGISHVLYYLLGWTGLSDHEGGVVVLLLTVCLQAYVNNGGRRLAVDVGGSKRLQALTAIVSVGFLVPLALLVWFTQESPSPRILNFIPQAFIVALFAFVLHRLCYSTCVQKLDVVRTARIGTLSIFLMALFFNSVWRYSSEVDGDDETTKDNFEHAFSGGVAFSLIMFSAATLQLTSSKERWHSLGSGLGILPIHGLSRDSLHTQHSIPALVTSTLSLILADRNSRTIFYFLCVNLCFTFVEFAYGMWTNSLGLISDGFHMLFDCSALVMGLVASVMARWKPTKTFPYGYGRIEVLSGFVNGLFLTVIGLMILYEALGRLLEPPEVHTERLLAVAVCGLIINMFGVVSFSHTHSHGHSSEVSHSHSCNTQQGSHGHSHNINTNMQGVFLHILADTLGSVAVIISSVLIEWYGWLVADPLCSLILSILILASVIPLLSASASILLLRVPQNIEVAAKKCIEKILEAEYVLSCKDPRFWQHSGETFVATVTVQCKPDATEQRIIHIVTGILQEAGFSLVTVEVEVLSNNDIVCAIPPSQWGLGTIVKEKQNPHPNSIRAV</sequence>
<proteinExistence type="inferred from homology"/>
<feature type="domain" description="C2H2-type" evidence="26">
    <location>
        <begin position="401"/>
        <end position="429"/>
    </location>
</feature>
<dbReference type="NCBIfam" id="TIGR01297">
    <property type="entry name" value="CDF"/>
    <property type="match status" value="1"/>
</dbReference>
<dbReference type="SUPFAM" id="SSF161111">
    <property type="entry name" value="Cation efflux protein transmembrane domain-like"/>
    <property type="match status" value="1"/>
</dbReference>
<accession>A0AAE1PDQ8</accession>
<evidence type="ECO:0000256" key="10">
    <source>
        <dbReference type="ARBA" id="ARBA00022737"/>
    </source>
</evidence>
<evidence type="ECO:0000256" key="2">
    <source>
        <dbReference type="ARBA" id="ARBA00004205"/>
    </source>
</evidence>
<gene>
    <name evidence="27" type="ORF">Pmani_022831</name>
</gene>
<feature type="domain" description="C2H2-type" evidence="26">
    <location>
        <begin position="458"/>
        <end position="481"/>
    </location>
</feature>
<dbReference type="FunFam" id="1.20.1510.10:FF:000035">
    <property type="entry name" value="Zinc transporter 5"/>
    <property type="match status" value="1"/>
</dbReference>
<feature type="compositionally biased region" description="Acidic residues" evidence="24">
    <location>
        <begin position="307"/>
        <end position="316"/>
    </location>
</feature>
<keyword evidence="7" id="KW-0050">Antiport</keyword>
<dbReference type="Pfam" id="PF01545">
    <property type="entry name" value="Cation_efflux"/>
    <property type="match status" value="1"/>
</dbReference>
<dbReference type="InterPro" id="IPR036236">
    <property type="entry name" value="Znf_C2H2_sf"/>
</dbReference>
<evidence type="ECO:0000256" key="16">
    <source>
        <dbReference type="ARBA" id="ARBA00023065"/>
    </source>
</evidence>
<keyword evidence="28" id="KW-1185">Reference proteome</keyword>
<evidence type="ECO:0000256" key="25">
    <source>
        <dbReference type="SAM" id="Phobius"/>
    </source>
</evidence>
<organism evidence="27 28">
    <name type="scientific">Petrolisthes manimaculis</name>
    <dbReference type="NCBI Taxonomy" id="1843537"/>
    <lineage>
        <taxon>Eukaryota</taxon>
        <taxon>Metazoa</taxon>
        <taxon>Ecdysozoa</taxon>
        <taxon>Arthropoda</taxon>
        <taxon>Crustacea</taxon>
        <taxon>Multicrustacea</taxon>
        <taxon>Malacostraca</taxon>
        <taxon>Eumalacostraca</taxon>
        <taxon>Eucarida</taxon>
        <taxon>Decapoda</taxon>
        <taxon>Pleocyemata</taxon>
        <taxon>Anomura</taxon>
        <taxon>Galatheoidea</taxon>
        <taxon>Porcellanidae</taxon>
        <taxon>Petrolisthes</taxon>
    </lineage>
</organism>
<dbReference type="Pfam" id="PF00096">
    <property type="entry name" value="zf-C2H2"/>
    <property type="match status" value="2"/>
</dbReference>
<comment type="catalytic activity">
    <reaction evidence="22">
        <text>Zn(2+)(in) + 2 H(+)(out) = Zn(2+)(out) + 2 H(+)(in)</text>
        <dbReference type="Rhea" id="RHEA:72627"/>
        <dbReference type="ChEBI" id="CHEBI:15378"/>
        <dbReference type="ChEBI" id="CHEBI:29105"/>
    </reaction>
</comment>
<feature type="compositionally biased region" description="Polar residues" evidence="24">
    <location>
        <begin position="547"/>
        <end position="563"/>
    </location>
</feature>
<feature type="compositionally biased region" description="Polar residues" evidence="24">
    <location>
        <begin position="178"/>
        <end position="187"/>
    </location>
</feature>
<evidence type="ECO:0000256" key="7">
    <source>
        <dbReference type="ARBA" id="ARBA00022449"/>
    </source>
</evidence>
<comment type="subunit">
    <text evidence="18">Heterodimer with SLC30A6/ZNT6; form a functional zinc ion transmembrane transporter.</text>
</comment>
<keyword evidence="15" id="KW-0333">Golgi apparatus</keyword>
<dbReference type="InterPro" id="IPR002524">
    <property type="entry name" value="Cation_efflux"/>
</dbReference>
<evidence type="ECO:0000256" key="21">
    <source>
        <dbReference type="ARBA" id="ARBA00042217"/>
    </source>
</evidence>
<dbReference type="PANTHER" id="PTHR45755">
    <property type="match status" value="1"/>
</dbReference>
<evidence type="ECO:0000256" key="5">
    <source>
        <dbReference type="ARBA" id="ARBA00008873"/>
    </source>
</evidence>